<evidence type="ECO:0000256" key="6">
    <source>
        <dbReference type="ARBA" id="ARBA00032380"/>
    </source>
</evidence>
<reference evidence="13" key="1">
    <citation type="journal article" date="2023" name="PhytoFront">
        <title>Draft Genome Resources of Seven Strains of Tilletia horrida, Causal Agent of Kernel Smut of Rice.</title>
        <authorList>
            <person name="Khanal S."/>
            <person name="Antony Babu S."/>
            <person name="Zhou X.G."/>
        </authorList>
    </citation>
    <scope>NUCLEOTIDE SEQUENCE</scope>
    <source>
        <strain evidence="13">TX6</strain>
    </source>
</reference>
<dbReference type="InterPro" id="IPR033749">
    <property type="entry name" value="Polyprenyl_synt_CS"/>
</dbReference>
<evidence type="ECO:0000256" key="4">
    <source>
        <dbReference type="ARBA" id="ARBA00022842"/>
    </source>
</evidence>
<dbReference type="Proteomes" id="UP001176517">
    <property type="component" value="Unassembled WGS sequence"/>
</dbReference>
<dbReference type="PANTHER" id="PTHR12001:SF44">
    <property type="entry name" value="GERANYLGERANYL PYROPHOSPHATE SYNTHASE"/>
    <property type="match status" value="1"/>
</dbReference>
<protein>
    <recommendedName>
        <fullName evidence="9">(2E,6E)-farnesyl diphosphate synthase</fullName>
    </recommendedName>
    <alternativeName>
        <fullName evidence="8">Dimethylallyltranstransferase</fullName>
    </alternativeName>
    <alternativeName>
        <fullName evidence="7">Farnesyl diphosphate synthase</fullName>
    </alternativeName>
    <alternativeName>
        <fullName evidence="5">Farnesyltranstransferase</fullName>
    </alternativeName>
    <alternativeName>
        <fullName evidence="10">Geranylgeranyl diphosphate synthase</fullName>
    </alternativeName>
    <alternativeName>
        <fullName evidence="6">Geranyltranstransferase</fullName>
    </alternativeName>
</protein>
<evidence type="ECO:0000256" key="11">
    <source>
        <dbReference type="RuleBase" id="RU004466"/>
    </source>
</evidence>
<evidence type="ECO:0000313" key="13">
    <source>
        <dbReference type="EMBL" id="KAK0552790.1"/>
    </source>
</evidence>
<dbReference type="GO" id="GO:0046872">
    <property type="term" value="F:metal ion binding"/>
    <property type="evidence" value="ECO:0007669"/>
    <property type="project" value="UniProtKB-KW"/>
</dbReference>
<comment type="cofactor">
    <cofactor evidence="1">
        <name>Mg(2+)</name>
        <dbReference type="ChEBI" id="CHEBI:18420"/>
    </cofactor>
</comment>
<dbReference type="SUPFAM" id="SSF48576">
    <property type="entry name" value="Terpenoid synthases"/>
    <property type="match status" value="2"/>
</dbReference>
<feature type="compositionally biased region" description="Low complexity" evidence="12">
    <location>
        <begin position="438"/>
        <end position="450"/>
    </location>
</feature>
<sequence length="484" mass="53493">MERSMSTHSANFSASDTFAGGDPGWYDHALSHLADQPRWPTDKERAIMEPYDYLSALPGKEVRTRLIEAFNVWLQVPSHKLEAISRVVSMLHNASLLMDDVEDNSDLRRGIPVAHKIYGIPQTINTANYVYFKVLSDIFTFTKAGPSNLNEHDAEFQAQPPTTQSSASSVSPQPRLSPVNSGTATPTESDSKLGSASAKLGDPSAQPFTDPSSRISHGSLNSLPSSGSRQSVESLVVEEMINLHRGQGMDLFWRDSLICPTEGEYVEMVNNKTGGLFRIALKLMMTQSPVLADQRADGSQRRYDTGDAGVQPAFPDLIPLANVIGLLFQIRDDYMNLQSDQYTAHKGFCEDLTEGKFSFPIIHSVRASAATTSSSTIPPNRQILNVLKQRPTDEATKSYAVAYMRDQTHSFTYTRSVLRRLDAQARREIDRIASQWTAAARPRSSAPSAPDEQRTNARLVSILDVLRGGWWEQSEKDLTSPPSS</sequence>
<keyword evidence="14" id="KW-1185">Reference proteome</keyword>
<evidence type="ECO:0000256" key="9">
    <source>
        <dbReference type="ARBA" id="ARBA00032873"/>
    </source>
</evidence>
<keyword evidence="3" id="KW-0479">Metal-binding</keyword>
<evidence type="ECO:0000256" key="10">
    <source>
        <dbReference type="ARBA" id="ARBA00033096"/>
    </source>
</evidence>
<organism evidence="13 14">
    <name type="scientific">Tilletia horrida</name>
    <dbReference type="NCBI Taxonomy" id="155126"/>
    <lineage>
        <taxon>Eukaryota</taxon>
        <taxon>Fungi</taxon>
        <taxon>Dikarya</taxon>
        <taxon>Basidiomycota</taxon>
        <taxon>Ustilaginomycotina</taxon>
        <taxon>Exobasidiomycetes</taxon>
        <taxon>Tilletiales</taxon>
        <taxon>Tilletiaceae</taxon>
        <taxon>Tilletia</taxon>
    </lineage>
</organism>
<comment type="similarity">
    <text evidence="2 11">Belongs to the FPP/GGPP synthase family.</text>
</comment>
<feature type="region of interest" description="Disordered" evidence="12">
    <location>
        <begin position="151"/>
        <end position="229"/>
    </location>
</feature>
<proteinExistence type="inferred from homology"/>
<feature type="compositionally biased region" description="Polar residues" evidence="12">
    <location>
        <begin position="159"/>
        <end position="194"/>
    </location>
</feature>
<evidence type="ECO:0000256" key="7">
    <source>
        <dbReference type="ARBA" id="ARBA00032424"/>
    </source>
</evidence>
<feature type="region of interest" description="Disordered" evidence="12">
    <location>
        <begin position="436"/>
        <end position="456"/>
    </location>
</feature>
<dbReference type="EMBL" id="JAPDMZ010000058">
    <property type="protein sequence ID" value="KAK0552790.1"/>
    <property type="molecule type" value="Genomic_DNA"/>
</dbReference>
<dbReference type="Gene3D" id="1.10.600.10">
    <property type="entry name" value="Farnesyl Diphosphate Synthase"/>
    <property type="match status" value="1"/>
</dbReference>
<gene>
    <name evidence="13" type="ORF">OC846_002741</name>
</gene>
<feature type="compositionally biased region" description="Polar residues" evidence="12">
    <location>
        <begin position="206"/>
        <end position="229"/>
    </location>
</feature>
<accession>A0AAN6GQP3</accession>
<dbReference type="InterPro" id="IPR008949">
    <property type="entry name" value="Isoprenoid_synthase_dom_sf"/>
</dbReference>
<dbReference type="GO" id="GO:0004659">
    <property type="term" value="F:prenyltransferase activity"/>
    <property type="evidence" value="ECO:0007669"/>
    <property type="project" value="InterPro"/>
</dbReference>
<evidence type="ECO:0000256" key="5">
    <source>
        <dbReference type="ARBA" id="ARBA00032052"/>
    </source>
</evidence>
<dbReference type="PANTHER" id="PTHR12001">
    <property type="entry name" value="GERANYLGERANYL PYROPHOSPHATE SYNTHASE"/>
    <property type="match status" value="1"/>
</dbReference>
<dbReference type="GO" id="GO:0008299">
    <property type="term" value="P:isoprenoid biosynthetic process"/>
    <property type="evidence" value="ECO:0007669"/>
    <property type="project" value="InterPro"/>
</dbReference>
<evidence type="ECO:0000256" key="3">
    <source>
        <dbReference type="ARBA" id="ARBA00022723"/>
    </source>
</evidence>
<dbReference type="PROSITE" id="PS00723">
    <property type="entry name" value="POLYPRENYL_SYNTHASE_1"/>
    <property type="match status" value="1"/>
</dbReference>
<evidence type="ECO:0000313" key="14">
    <source>
        <dbReference type="Proteomes" id="UP001176517"/>
    </source>
</evidence>
<name>A0AAN6GQP3_9BASI</name>
<comment type="caution">
    <text evidence="13">The sequence shown here is derived from an EMBL/GenBank/DDBJ whole genome shotgun (WGS) entry which is preliminary data.</text>
</comment>
<dbReference type="InterPro" id="IPR000092">
    <property type="entry name" value="Polyprenyl_synt"/>
</dbReference>
<evidence type="ECO:0000256" key="1">
    <source>
        <dbReference type="ARBA" id="ARBA00001946"/>
    </source>
</evidence>
<keyword evidence="11" id="KW-0808">Transferase</keyword>
<dbReference type="PROSITE" id="PS00444">
    <property type="entry name" value="POLYPRENYL_SYNTHASE_2"/>
    <property type="match status" value="1"/>
</dbReference>
<evidence type="ECO:0000256" key="8">
    <source>
        <dbReference type="ARBA" id="ARBA00032448"/>
    </source>
</evidence>
<evidence type="ECO:0000256" key="12">
    <source>
        <dbReference type="SAM" id="MobiDB-lite"/>
    </source>
</evidence>
<evidence type="ECO:0000256" key="2">
    <source>
        <dbReference type="ARBA" id="ARBA00006706"/>
    </source>
</evidence>
<dbReference type="Pfam" id="PF00348">
    <property type="entry name" value="polyprenyl_synt"/>
    <property type="match status" value="2"/>
</dbReference>
<keyword evidence="4" id="KW-0460">Magnesium</keyword>
<dbReference type="AlphaFoldDB" id="A0AAN6GQP3"/>